<accession>A0A926VEG1</accession>
<dbReference type="AlphaFoldDB" id="A0A926VEG1"/>
<keyword evidence="2" id="KW-1185">Reference proteome</keyword>
<comment type="caution">
    <text evidence="1">The sequence shown here is derived from an EMBL/GenBank/DDBJ whole genome shotgun (WGS) entry which is preliminary data.</text>
</comment>
<proteinExistence type="predicted"/>
<reference evidence="1" key="1">
    <citation type="journal article" date="2015" name="ISME J.">
        <title>Draft Genome Sequence of Streptomyces incarnatus NRRL8089, which Produces the Nucleoside Antibiotic Sinefungin.</title>
        <authorList>
            <person name="Oshima K."/>
            <person name="Hattori M."/>
            <person name="Shimizu H."/>
            <person name="Fukuda K."/>
            <person name="Nemoto M."/>
            <person name="Inagaki K."/>
            <person name="Tamura T."/>
        </authorList>
    </citation>
    <scope>NUCLEOTIDE SEQUENCE</scope>
    <source>
        <strain evidence="1">FACHB-1375</strain>
    </source>
</reference>
<dbReference type="EMBL" id="JACJPW010000025">
    <property type="protein sequence ID" value="MBD2181743.1"/>
    <property type="molecule type" value="Genomic_DNA"/>
</dbReference>
<sequence length="64" mass="7567">MASKHGTVKFPLWQYLNQPLFSSTTKLELNPRRFCYVYRVKLLERCLAKECQSEGRRPKSTTDD</sequence>
<evidence type="ECO:0000313" key="2">
    <source>
        <dbReference type="Proteomes" id="UP000641646"/>
    </source>
</evidence>
<gene>
    <name evidence="1" type="ORF">H6G03_11600</name>
</gene>
<name>A0A926VEG1_9CYAN</name>
<dbReference type="Proteomes" id="UP000641646">
    <property type="component" value="Unassembled WGS sequence"/>
</dbReference>
<reference evidence="1" key="2">
    <citation type="submission" date="2020-08" db="EMBL/GenBank/DDBJ databases">
        <authorList>
            <person name="Chen M."/>
            <person name="Teng W."/>
            <person name="Zhao L."/>
            <person name="Hu C."/>
            <person name="Zhou Y."/>
            <person name="Han B."/>
            <person name="Song L."/>
            <person name="Shu W."/>
        </authorList>
    </citation>
    <scope>NUCLEOTIDE SEQUENCE</scope>
    <source>
        <strain evidence="1">FACHB-1375</strain>
    </source>
</reference>
<protein>
    <submittedName>
        <fullName evidence="1">Uncharacterized protein</fullName>
    </submittedName>
</protein>
<dbReference type="RefSeq" id="WP_190464554.1">
    <property type="nucleotide sequence ID" value="NZ_JACJPW010000025.1"/>
</dbReference>
<evidence type="ECO:0000313" key="1">
    <source>
        <dbReference type="EMBL" id="MBD2181743.1"/>
    </source>
</evidence>
<organism evidence="1 2">
    <name type="scientific">Aerosakkonema funiforme FACHB-1375</name>
    <dbReference type="NCBI Taxonomy" id="2949571"/>
    <lineage>
        <taxon>Bacteria</taxon>
        <taxon>Bacillati</taxon>
        <taxon>Cyanobacteriota</taxon>
        <taxon>Cyanophyceae</taxon>
        <taxon>Oscillatoriophycideae</taxon>
        <taxon>Aerosakkonematales</taxon>
        <taxon>Aerosakkonemataceae</taxon>
        <taxon>Aerosakkonema</taxon>
    </lineage>
</organism>